<dbReference type="VEuPathDB" id="FungiDB:I7I51_08527"/>
<feature type="chain" id="PRO_5034040298" description="Extracellular membrane protein CFEM domain-containing protein" evidence="2">
    <location>
        <begin position="22"/>
        <end position="243"/>
    </location>
</feature>
<feature type="signal peptide" evidence="2">
    <location>
        <begin position="1"/>
        <end position="21"/>
    </location>
</feature>
<dbReference type="EMBL" id="CP069109">
    <property type="protein sequence ID" value="QSS59095.1"/>
    <property type="molecule type" value="Genomic_DNA"/>
</dbReference>
<feature type="compositionally biased region" description="Polar residues" evidence="1">
    <location>
        <begin position="108"/>
        <end position="123"/>
    </location>
</feature>
<sequence length="243" mass="25643">MRKQYWIPCALFAFQTPTITAISLEDIQPIQSFPPPCTEVYTSEISNCTVDDFSTGACSAACVKSLEFLTVSLNKNCVGSQALSATLIGLFFQGLGIQTLCPAAGEGQDQNLTSALPSNTPPATDTRHPGTTQTQTEEPVTTRTFTVHLTTTSETTTTLSSPTPSDSRTLSPPPPTTTSNPEPTQTTLKPSATKTKDPKKDPFGGFGNANDIIAPNRAASTSQSRNTVMGIAGVAILLIMQLA</sequence>
<protein>
    <recommendedName>
        <fullName evidence="5">Extracellular membrane protein CFEM domain-containing protein</fullName>
    </recommendedName>
</protein>
<evidence type="ECO:0000256" key="1">
    <source>
        <dbReference type="SAM" id="MobiDB-lite"/>
    </source>
</evidence>
<proteinExistence type="predicted"/>
<reference evidence="3" key="1">
    <citation type="submission" date="2021-01" db="EMBL/GenBank/DDBJ databases">
        <title>Chromosome-level genome assembly of a human fungal pathogen reveals clustering of transcriptionally co-regulated genes.</title>
        <authorList>
            <person name="Voorhies M."/>
            <person name="Cohen S."/>
            <person name="Shea T.P."/>
            <person name="Petrus S."/>
            <person name="Munoz J.F."/>
            <person name="Poplawski S."/>
            <person name="Goldman W.E."/>
            <person name="Michael T."/>
            <person name="Cuomo C.A."/>
            <person name="Sil A."/>
            <person name="Beyhan S."/>
        </authorList>
    </citation>
    <scope>NUCLEOTIDE SEQUENCE</scope>
    <source>
        <strain evidence="3">WU24</strain>
    </source>
</reference>
<feature type="compositionally biased region" description="Low complexity" evidence="1">
    <location>
        <begin position="131"/>
        <end position="170"/>
    </location>
</feature>
<keyword evidence="2" id="KW-0732">Signal</keyword>
<dbReference type="AlphaFoldDB" id="A0A8A1M0L1"/>
<feature type="region of interest" description="Disordered" evidence="1">
    <location>
        <begin position="108"/>
        <end position="223"/>
    </location>
</feature>
<evidence type="ECO:0000313" key="3">
    <source>
        <dbReference type="EMBL" id="QSS59095.1"/>
    </source>
</evidence>
<organism evidence="3 4">
    <name type="scientific">Ajellomyces capsulatus</name>
    <name type="common">Darling's disease fungus</name>
    <name type="synonym">Histoplasma capsulatum</name>
    <dbReference type="NCBI Taxonomy" id="5037"/>
    <lineage>
        <taxon>Eukaryota</taxon>
        <taxon>Fungi</taxon>
        <taxon>Dikarya</taxon>
        <taxon>Ascomycota</taxon>
        <taxon>Pezizomycotina</taxon>
        <taxon>Eurotiomycetes</taxon>
        <taxon>Eurotiomycetidae</taxon>
        <taxon>Onygenales</taxon>
        <taxon>Ajellomycetaceae</taxon>
        <taxon>Histoplasma</taxon>
    </lineage>
</organism>
<evidence type="ECO:0000313" key="4">
    <source>
        <dbReference type="Proteomes" id="UP000663671"/>
    </source>
</evidence>
<dbReference type="Proteomes" id="UP000663671">
    <property type="component" value="Chromosome 2"/>
</dbReference>
<accession>A0A8A1M0L1</accession>
<gene>
    <name evidence="3" type="ORF">I7I51_08527</name>
</gene>
<evidence type="ECO:0008006" key="5">
    <source>
        <dbReference type="Google" id="ProtNLM"/>
    </source>
</evidence>
<evidence type="ECO:0000256" key="2">
    <source>
        <dbReference type="SAM" id="SignalP"/>
    </source>
</evidence>
<dbReference type="OrthoDB" id="5427833at2759"/>
<name>A0A8A1M0L1_AJECA</name>
<feature type="compositionally biased region" description="Low complexity" evidence="1">
    <location>
        <begin position="177"/>
        <end position="188"/>
    </location>
</feature>